<dbReference type="RefSeq" id="WP_378264204.1">
    <property type="nucleotide sequence ID" value="NZ_JBHSIT010000016.1"/>
</dbReference>
<protein>
    <submittedName>
        <fullName evidence="2">SHOCT domain-containing protein</fullName>
    </submittedName>
</protein>
<organism evidence="2 3">
    <name type="scientific">Actinomadura gamaensis</name>
    <dbReference type="NCBI Taxonomy" id="1763541"/>
    <lineage>
        <taxon>Bacteria</taxon>
        <taxon>Bacillati</taxon>
        <taxon>Actinomycetota</taxon>
        <taxon>Actinomycetes</taxon>
        <taxon>Streptosporangiales</taxon>
        <taxon>Thermomonosporaceae</taxon>
        <taxon>Actinomadura</taxon>
    </lineage>
</organism>
<keyword evidence="1" id="KW-1133">Transmembrane helix</keyword>
<evidence type="ECO:0000313" key="3">
    <source>
        <dbReference type="Proteomes" id="UP001595872"/>
    </source>
</evidence>
<sequence>MHSLMITAAHPGWHDHSGPGWWVIFPITFGLLWLTALGFVGFQLAKRRRRGGWRFPQAANPQPGAGKQRPEDLLAERFARGEVDEDEFHSRMSALRAERE</sequence>
<accession>A0ABV9UB75</accession>
<dbReference type="Proteomes" id="UP001595872">
    <property type="component" value="Unassembled WGS sequence"/>
</dbReference>
<keyword evidence="1" id="KW-0812">Transmembrane</keyword>
<reference evidence="3" key="1">
    <citation type="journal article" date="2019" name="Int. J. Syst. Evol. Microbiol.">
        <title>The Global Catalogue of Microorganisms (GCM) 10K type strain sequencing project: providing services to taxonomists for standard genome sequencing and annotation.</title>
        <authorList>
            <consortium name="The Broad Institute Genomics Platform"/>
            <consortium name="The Broad Institute Genome Sequencing Center for Infectious Disease"/>
            <person name="Wu L."/>
            <person name="Ma J."/>
        </authorList>
    </citation>
    <scope>NUCLEOTIDE SEQUENCE [LARGE SCALE GENOMIC DNA]</scope>
    <source>
        <strain evidence="3">KLKA75</strain>
    </source>
</reference>
<keyword evidence="1" id="KW-0472">Membrane</keyword>
<comment type="caution">
    <text evidence="2">The sequence shown here is derived from an EMBL/GenBank/DDBJ whole genome shotgun (WGS) entry which is preliminary data.</text>
</comment>
<gene>
    <name evidence="2" type="ORF">ACFPCY_39110</name>
</gene>
<proteinExistence type="predicted"/>
<evidence type="ECO:0000256" key="1">
    <source>
        <dbReference type="SAM" id="Phobius"/>
    </source>
</evidence>
<feature type="transmembrane region" description="Helical" evidence="1">
    <location>
        <begin position="20"/>
        <end position="45"/>
    </location>
</feature>
<evidence type="ECO:0000313" key="2">
    <source>
        <dbReference type="EMBL" id="MFC4913362.1"/>
    </source>
</evidence>
<name>A0ABV9UB75_9ACTN</name>
<keyword evidence="3" id="KW-1185">Reference proteome</keyword>
<dbReference type="EMBL" id="JBHSIT010000016">
    <property type="protein sequence ID" value="MFC4913362.1"/>
    <property type="molecule type" value="Genomic_DNA"/>
</dbReference>